<dbReference type="InterPro" id="IPR036915">
    <property type="entry name" value="Cyclin-like_sf"/>
</dbReference>
<dbReference type="CDD" id="cd20557">
    <property type="entry name" value="CYCLIN_ScPCL1-like"/>
    <property type="match status" value="1"/>
</dbReference>
<dbReference type="GO" id="GO:0016538">
    <property type="term" value="F:cyclin-dependent protein serine/threonine kinase regulator activity"/>
    <property type="evidence" value="ECO:0007669"/>
    <property type="project" value="TreeGrafter"/>
</dbReference>
<dbReference type="PANTHER" id="PTHR15615:SF108">
    <property type="entry name" value="PROTEIN CNPPD1"/>
    <property type="match status" value="1"/>
</dbReference>
<comment type="similarity">
    <text evidence="1">Belongs to the CNPPD1 family.</text>
</comment>
<dbReference type="Pfam" id="PF08613">
    <property type="entry name" value="Cyclin"/>
    <property type="match status" value="1"/>
</dbReference>
<evidence type="ECO:0000256" key="1">
    <source>
        <dbReference type="ARBA" id="ARBA00038508"/>
    </source>
</evidence>
<dbReference type="PANTHER" id="PTHR15615">
    <property type="match status" value="1"/>
</dbReference>
<organism evidence="3 4">
    <name type="scientific">Gryllus longicercus</name>
    <dbReference type="NCBI Taxonomy" id="2509291"/>
    <lineage>
        <taxon>Eukaryota</taxon>
        <taxon>Metazoa</taxon>
        <taxon>Ecdysozoa</taxon>
        <taxon>Arthropoda</taxon>
        <taxon>Hexapoda</taxon>
        <taxon>Insecta</taxon>
        <taxon>Pterygota</taxon>
        <taxon>Neoptera</taxon>
        <taxon>Polyneoptera</taxon>
        <taxon>Orthoptera</taxon>
        <taxon>Ensifera</taxon>
        <taxon>Gryllidea</taxon>
        <taxon>Grylloidea</taxon>
        <taxon>Gryllidae</taxon>
        <taxon>Gryllinae</taxon>
        <taxon>Gryllus</taxon>
    </lineage>
</organism>
<accession>A0AAN9VUQ2</accession>
<dbReference type="GO" id="GO:0005634">
    <property type="term" value="C:nucleus"/>
    <property type="evidence" value="ECO:0007669"/>
    <property type="project" value="TreeGrafter"/>
</dbReference>
<evidence type="ECO:0000313" key="4">
    <source>
        <dbReference type="Proteomes" id="UP001378592"/>
    </source>
</evidence>
<keyword evidence="4" id="KW-1185">Reference proteome</keyword>
<gene>
    <name evidence="3" type="ORF">R5R35_014043</name>
</gene>
<evidence type="ECO:0000313" key="3">
    <source>
        <dbReference type="EMBL" id="KAK7871780.1"/>
    </source>
</evidence>
<dbReference type="Proteomes" id="UP001378592">
    <property type="component" value="Unassembled WGS sequence"/>
</dbReference>
<name>A0AAN9VUQ2_9ORTH</name>
<reference evidence="3 4" key="1">
    <citation type="submission" date="2024-03" db="EMBL/GenBank/DDBJ databases">
        <title>The genome assembly and annotation of the cricket Gryllus longicercus Weissman &amp; Gray.</title>
        <authorList>
            <person name="Szrajer S."/>
            <person name="Gray D."/>
            <person name="Ylla G."/>
        </authorList>
    </citation>
    <scope>NUCLEOTIDE SEQUENCE [LARGE SCALE GENOMIC DNA]</scope>
    <source>
        <strain evidence="3">DAG 2021-001</strain>
        <tissue evidence="3">Whole body minus gut</tissue>
    </source>
</reference>
<dbReference type="SUPFAM" id="SSF47954">
    <property type="entry name" value="Cyclin-like"/>
    <property type="match status" value="1"/>
</dbReference>
<comment type="caution">
    <text evidence="3">The sequence shown here is derived from an EMBL/GenBank/DDBJ whole genome shotgun (WGS) entry which is preliminary data.</text>
</comment>
<dbReference type="GO" id="GO:0000307">
    <property type="term" value="C:cyclin-dependent protein kinase holoenzyme complex"/>
    <property type="evidence" value="ECO:0007669"/>
    <property type="project" value="TreeGrafter"/>
</dbReference>
<dbReference type="AlphaFoldDB" id="A0AAN9VUQ2"/>
<dbReference type="InterPro" id="IPR013922">
    <property type="entry name" value="Cyclin_PHO80-like"/>
</dbReference>
<dbReference type="GO" id="GO:0019901">
    <property type="term" value="F:protein kinase binding"/>
    <property type="evidence" value="ECO:0007669"/>
    <property type="project" value="InterPro"/>
</dbReference>
<sequence length="412" mass="46157">MHHSAISRARKDVSRRKLKAMGDHKAFLSRIKKSLYYGKLPDTERFSLPVSEIAAEIFSKIKNGKSLDRLDIEEAAGLSRNACVSPCSLVLALLYLERLKNCNTEYLQRVAPSELFLVSMMIASKFLHDDGEEDEVFNDEWATSAGLDVKEVNRFEKDFLQAIGWEVFVSEQAFWNRLQELEKDVALREGKRRGWFSYSDLDHILEMLDLTTVAQTVISVSAVCLTSYTASVLTLIGSAFIVSQIPGSSISSSISSISNNRLTPVQPLAEETQSLPVSSVLDEAETNSIVSSLSSCAGGYASLEELKKINDKDNAHNSSKFRDYTNPWHLNLDWNSALSHYSKCNQSCEDTLGKETNIVSFLNKLLVSEENIEGNFSNRLFEWLLWARTWLELPSAQGIQQTGYLPVEVSVS</sequence>
<evidence type="ECO:0000256" key="2">
    <source>
        <dbReference type="ARBA" id="ARBA00040808"/>
    </source>
</evidence>
<dbReference type="EMBL" id="JAZDUA010000034">
    <property type="protein sequence ID" value="KAK7871780.1"/>
    <property type="molecule type" value="Genomic_DNA"/>
</dbReference>
<proteinExistence type="inferred from homology"/>
<protein>
    <recommendedName>
        <fullName evidence="2">Protein CNPPD1</fullName>
    </recommendedName>
</protein>
<dbReference type="Gene3D" id="1.10.472.10">
    <property type="entry name" value="Cyclin-like"/>
    <property type="match status" value="1"/>
</dbReference>